<sequence>MIEGCLADFGDNLIPHRLDVSVIITIWQGAFTFWSWASILVQLEPSFSPTTLYLLLGPRILQWNLILSECQEALLNQTHHGFVVTLSATSPFRAAPASWHTKDHTMSGTLSTYYHWTYTRLRLDTRARTGRAIAMGRCVLDTLFLRKVFSDLIPPFVLAGRCSGHRIEFCGLGGQHAFSPVLTNSLFREATKLVEVNQAGESPV</sequence>
<organism evidence="1 2">
    <name type="scientific">Jaapia argillacea MUCL 33604</name>
    <dbReference type="NCBI Taxonomy" id="933084"/>
    <lineage>
        <taxon>Eukaryota</taxon>
        <taxon>Fungi</taxon>
        <taxon>Dikarya</taxon>
        <taxon>Basidiomycota</taxon>
        <taxon>Agaricomycotina</taxon>
        <taxon>Agaricomycetes</taxon>
        <taxon>Agaricomycetidae</taxon>
        <taxon>Jaapiales</taxon>
        <taxon>Jaapiaceae</taxon>
        <taxon>Jaapia</taxon>
    </lineage>
</organism>
<evidence type="ECO:0000313" key="1">
    <source>
        <dbReference type="EMBL" id="KDQ51839.1"/>
    </source>
</evidence>
<keyword evidence="2" id="KW-1185">Reference proteome</keyword>
<dbReference type="Proteomes" id="UP000027265">
    <property type="component" value="Unassembled WGS sequence"/>
</dbReference>
<reference evidence="2" key="1">
    <citation type="journal article" date="2014" name="Proc. Natl. Acad. Sci. U.S.A.">
        <title>Extensive sampling of basidiomycete genomes demonstrates inadequacy of the white-rot/brown-rot paradigm for wood decay fungi.</title>
        <authorList>
            <person name="Riley R."/>
            <person name="Salamov A.A."/>
            <person name="Brown D.W."/>
            <person name="Nagy L.G."/>
            <person name="Floudas D."/>
            <person name="Held B.W."/>
            <person name="Levasseur A."/>
            <person name="Lombard V."/>
            <person name="Morin E."/>
            <person name="Otillar R."/>
            <person name="Lindquist E.A."/>
            <person name="Sun H."/>
            <person name="LaButti K.M."/>
            <person name="Schmutz J."/>
            <person name="Jabbour D."/>
            <person name="Luo H."/>
            <person name="Baker S.E."/>
            <person name="Pisabarro A.G."/>
            <person name="Walton J.D."/>
            <person name="Blanchette R.A."/>
            <person name="Henrissat B."/>
            <person name="Martin F."/>
            <person name="Cullen D."/>
            <person name="Hibbett D.S."/>
            <person name="Grigoriev I.V."/>
        </authorList>
    </citation>
    <scope>NUCLEOTIDE SEQUENCE [LARGE SCALE GENOMIC DNA]</scope>
    <source>
        <strain evidence="2">MUCL 33604</strain>
    </source>
</reference>
<evidence type="ECO:0000313" key="2">
    <source>
        <dbReference type="Proteomes" id="UP000027265"/>
    </source>
</evidence>
<protein>
    <submittedName>
        <fullName evidence="1">Uncharacterized protein</fullName>
    </submittedName>
</protein>
<accession>A0A067PAN5</accession>
<dbReference type="AlphaFoldDB" id="A0A067PAN5"/>
<name>A0A067PAN5_9AGAM</name>
<dbReference type="EMBL" id="KL197744">
    <property type="protein sequence ID" value="KDQ51839.1"/>
    <property type="molecule type" value="Genomic_DNA"/>
</dbReference>
<proteinExistence type="predicted"/>
<gene>
    <name evidence="1" type="ORF">JAAARDRAFT_494470</name>
</gene>
<dbReference type="HOGENOM" id="CLU_1343450_0_0_1"/>
<dbReference type="InParanoid" id="A0A067PAN5"/>